<keyword evidence="2" id="KW-1185">Reference proteome</keyword>
<dbReference type="EMBL" id="JBHSCQ010000006">
    <property type="protein sequence ID" value="MFC4265302.1"/>
    <property type="molecule type" value="Genomic_DNA"/>
</dbReference>
<evidence type="ECO:0000313" key="1">
    <source>
        <dbReference type="EMBL" id="MFC4265302.1"/>
    </source>
</evidence>
<sequence>MEFTERTLLRSWLEQHHATSTGIFIRIFKKASGIPGVTFAEVLDEGLCFGWSESKRLALDELSYLQRFAPRKTRGTTSIRNLEHARVLIASGLMTQAGLTSLALENLTD</sequence>
<gene>
    <name evidence="1" type="ORF">ACFOW9_06785</name>
</gene>
<proteinExistence type="predicted"/>
<reference evidence="2" key="1">
    <citation type="journal article" date="2019" name="Int. J. Syst. Evol. Microbiol.">
        <title>The Global Catalogue of Microorganisms (GCM) 10K type strain sequencing project: providing services to taxonomists for standard genome sequencing and annotation.</title>
        <authorList>
            <consortium name="The Broad Institute Genomics Platform"/>
            <consortium name="The Broad Institute Genome Sequencing Center for Infectious Disease"/>
            <person name="Wu L."/>
            <person name="Ma J."/>
        </authorList>
    </citation>
    <scope>NUCLEOTIDE SEQUENCE [LARGE SCALE GENOMIC DNA]</scope>
    <source>
        <strain evidence="2">CGMCC 1.10698</strain>
    </source>
</reference>
<comment type="caution">
    <text evidence="1">The sequence shown here is derived from an EMBL/GenBank/DDBJ whole genome shotgun (WGS) entry which is preliminary data.</text>
</comment>
<dbReference type="RefSeq" id="WP_230067336.1">
    <property type="nucleotide sequence ID" value="NZ_BAABLL010000003.1"/>
</dbReference>
<organism evidence="1 2">
    <name type="scientific">Arthrobacter cryoconiti</name>
    <dbReference type="NCBI Taxonomy" id="748907"/>
    <lineage>
        <taxon>Bacteria</taxon>
        <taxon>Bacillati</taxon>
        <taxon>Actinomycetota</taxon>
        <taxon>Actinomycetes</taxon>
        <taxon>Micrococcales</taxon>
        <taxon>Micrococcaceae</taxon>
        <taxon>Arthrobacter</taxon>
    </lineage>
</organism>
<name>A0ABV8QYQ9_9MICC</name>
<protein>
    <submittedName>
        <fullName evidence="1">YdeI family protein</fullName>
    </submittedName>
</protein>
<accession>A0ABV8QYQ9</accession>
<evidence type="ECO:0000313" key="2">
    <source>
        <dbReference type="Proteomes" id="UP001595773"/>
    </source>
</evidence>
<dbReference type="Proteomes" id="UP001595773">
    <property type="component" value="Unassembled WGS sequence"/>
</dbReference>